<comment type="caution">
    <text evidence="3">The sequence shown here is derived from an EMBL/GenBank/DDBJ whole genome shotgun (WGS) entry which is preliminary data.</text>
</comment>
<gene>
    <name evidence="3" type="ORF">E3N88_07463</name>
</gene>
<dbReference type="Gene3D" id="1.25.40.990">
    <property type="match status" value="1"/>
</dbReference>
<dbReference type="InterPro" id="IPR005062">
    <property type="entry name" value="SAC3/GANP/THP3_conserved"/>
</dbReference>
<evidence type="ECO:0000259" key="2">
    <source>
        <dbReference type="PROSITE" id="PS50250"/>
    </source>
</evidence>
<feature type="compositionally biased region" description="Low complexity" evidence="1">
    <location>
        <begin position="164"/>
        <end position="182"/>
    </location>
</feature>
<proteinExistence type="predicted"/>
<dbReference type="AlphaFoldDB" id="A0A5N6PTQ6"/>
<evidence type="ECO:0000313" key="4">
    <source>
        <dbReference type="Proteomes" id="UP000326396"/>
    </source>
</evidence>
<feature type="region of interest" description="Disordered" evidence="1">
    <location>
        <begin position="315"/>
        <end position="355"/>
    </location>
</feature>
<dbReference type="PANTHER" id="PTHR12436:SF4">
    <property type="entry name" value="LEUKOCYTE RECEPTOR CLUSTER MEMBER 8"/>
    <property type="match status" value="1"/>
</dbReference>
<dbReference type="EMBL" id="SZYD01000003">
    <property type="protein sequence ID" value="KAD6796567.1"/>
    <property type="molecule type" value="Genomic_DNA"/>
</dbReference>
<protein>
    <recommendedName>
        <fullName evidence="2">PCI domain-containing protein</fullName>
    </recommendedName>
</protein>
<name>A0A5N6PTQ6_9ASTR</name>
<dbReference type="FunFam" id="1.25.40.990:FF:000005">
    <property type="entry name" value="Putative SAC3/GANP family protein"/>
    <property type="match status" value="1"/>
</dbReference>
<sequence>MIEREKPPSSSDALSGDITGHQQHLFSSDSDCHRFAGDELFCISSSRLTPGEGAYDDMMNQGGVTETRTTLDPTNSLENHTVDKSHAQTTSYYAPPPGSEPASWTSYNHDQHSEPRSVPQASAGTVSSSGATNLEYANYAAYPNNDPYGYGNTNYSGYYSSYQQQTNQPYTQQQSSQTYGQPAGVYQSTGAPHQPISSFQNAGSYADPTSYSTTYYNPGDYQTSGGYPSANYNNSQTNSWNQGSYANYGHQYPNYTAESNGAYNAQSAPATSVQYQQDYKQWTDYYSQTEVTCAPGTENVASTSASNLVPPAVASGYSAPNSQQLSTSTAPSSWRPESGLSELPTVQPSAPSNNVHEGYWKHGGQGFQNYTVNSMHSSFQNPSDLNTVSGSFQSQRKPEVPQQPYIPYGISNQVAQTYHPSLPPPPPPQTVAPPFDSARVSNVQIPTNPRISTNLPVNLTKNNNATSGVTKPAYIGVTLPKTNEDTASHAADDSSLKPGMLPKSLRGYVERALARCKDDRQMSACQDILKEVITKASIDGTLSTRDWDTEPLFPLPNTDMINNDSTTTSSLMKNRRSPSRRTKSRWEPLPEEKLVEKQMSFTPSNVKYGGPVHSNERDKQVSSARPENKENKFSNLRLYLGNQKEKNKAGLRPAKRQHVGDGPTGLNNGDSSSDSDKEQSLTAYYAGAITLADSPEERKRRESRSKRFEKNHGNRAASNLTKTKNIGGGNLYTRRASASVLANSNSLDDGAASRAVEDIDWDSLTVKGTCQEIEKRYLRLTSAPDPATVRPEEVLEKALLFVQDSQKNYLYKCDQLKSIRQDLTVQRIRNELTVKVYETHARLAIEVGDLSEYNQCQSQLQTLYAEGIKGQHMEFSAYNLLCVILHSNNNRDLLSAMSRLSIEARKDTGVKHALAVRAAVTSGNYVLFFKLYKDAPNLNTCLMDLYVEKMRYAAVKCMSRSYRPTIPVSYVAQVLGFQSVDEKDTSGLEECTEWLKAHGACLATESSGEMMLDAKASMASLFMPEPDDAVSHGDASLAVNDFLTRSLS</sequence>
<dbReference type="InterPro" id="IPR045107">
    <property type="entry name" value="SAC3/GANP/THP3"/>
</dbReference>
<feature type="compositionally biased region" description="Basic and acidic residues" evidence="1">
    <location>
        <begin position="614"/>
        <end position="632"/>
    </location>
</feature>
<feature type="compositionally biased region" description="Basic residues" evidence="1">
    <location>
        <begin position="573"/>
        <end position="583"/>
    </location>
</feature>
<feature type="domain" description="PCI" evidence="2">
    <location>
        <begin position="849"/>
        <end position="1028"/>
    </location>
</feature>
<organism evidence="3 4">
    <name type="scientific">Mikania micrantha</name>
    <name type="common">bitter vine</name>
    <dbReference type="NCBI Taxonomy" id="192012"/>
    <lineage>
        <taxon>Eukaryota</taxon>
        <taxon>Viridiplantae</taxon>
        <taxon>Streptophyta</taxon>
        <taxon>Embryophyta</taxon>
        <taxon>Tracheophyta</taxon>
        <taxon>Spermatophyta</taxon>
        <taxon>Magnoliopsida</taxon>
        <taxon>eudicotyledons</taxon>
        <taxon>Gunneridae</taxon>
        <taxon>Pentapetalae</taxon>
        <taxon>asterids</taxon>
        <taxon>campanulids</taxon>
        <taxon>Asterales</taxon>
        <taxon>Asteraceae</taxon>
        <taxon>Asteroideae</taxon>
        <taxon>Heliantheae alliance</taxon>
        <taxon>Eupatorieae</taxon>
        <taxon>Mikania</taxon>
    </lineage>
</organism>
<dbReference type="Pfam" id="PF03399">
    <property type="entry name" value="SAC3_GANP"/>
    <property type="match status" value="1"/>
</dbReference>
<feature type="region of interest" description="Disordered" evidence="1">
    <location>
        <begin position="164"/>
        <end position="203"/>
    </location>
</feature>
<dbReference type="PROSITE" id="PS50250">
    <property type="entry name" value="PCI"/>
    <property type="match status" value="1"/>
</dbReference>
<feature type="compositionally biased region" description="Basic and acidic residues" evidence="1">
    <location>
        <begin position="695"/>
        <end position="712"/>
    </location>
</feature>
<feature type="compositionally biased region" description="Basic and acidic residues" evidence="1">
    <location>
        <begin position="584"/>
        <end position="596"/>
    </location>
</feature>
<evidence type="ECO:0000256" key="1">
    <source>
        <dbReference type="SAM" id="MobiDB-lite"/>
    </source>
</evidence>
<feature type="region of interest" description="Disordered" evidence="1">
    <location>
        <begin position="69"/>
        <end position="128"/>
    </location>
</feature>
<feature type="region of interest" description="Disordered" evidence="1">
    <location>
        <begin position="1"/>
        <end position="25"/>
    </location>
</feature>
<dbReference type="InterPro" id="IPR000717">
    <property type="entry name" value="PCI_dom"/>
</dbReference>
<reference evidence="3 4" key="1">
    <citation type="submission" date="2019-05" db="EMBL/GenBank/DDBJ databases">
        <title>Mikania micrantha, genome provides insights into the molecular mechanism of rapid growth.</title>
        <authorList>
            <person name="Liu B."/>
        </authorList>
    </citation>
    <scope>NUCLEOTIDE SEQUENCE [LARGE SCALE GENOMIC DNA]</scope>
    <source>
        <strain evidence="3">NLD-2019</strain>
        <tissue evidence="3">Leaf</tissue>
    </source>
</reference>
<accession>A0A5N6PTQ6</accession>
<dbReference type="GO" id="GO:0005634">
    <property type="term" value="C:nucleus"/>
    <property type="evidence" value="ECO:0007669"/>
    <property type="project" value="TreeGrafter"/>
</dbReference>
<feature type="compositionally biased region" description="Polar residues" evidence="1">
    <location>
        <begin position="559"/>
        <end position="572"/>
    </location>
</feature>
<feature type="region of interest" description="Disordered" evidence="1">
    <location>
        <begin position="553"/>
        <end position="729"/>
    </location>
</feature>
<feature type="compositionally biased region" description="Polar residues" evidence="1">
    <location>
        <begin position="186"/>
        <end position="203"/>
    </location>
</feature>
<feature type="compositionally biased region" description="Polar residues" evidence="1">
    <location>
        <begin position="344"/>
        <end position="355"/>
    </location>
</feature>
<keyword evidence="4" id="KW-1185">Reference proteome</keyword>
<dbReference type="PANTHER" id="PTHR12436">
    <property type="entry name" value="80 KDA MCM3-ASSOCIATED PROTEIN"/>
    <property type="match status" value="1"/>
</dbReference>
<dbReference type="Proteomes" id="UP000326396">
    <property type="component" value="Linkage Group LG11"/>
</dbReference>
<evidence type="ECO:0000313" key="3">
    <source>
        <dbReference type="EMBL" id="KAD6796567.1"/>
    </source>
</evidence>
<feature type="compositionally biased region" description="Polar residues" evidence="1">
    <location>
        <begin position="69"/>
        <end position="79"/>
    </location>
</feature>
<dbReference type="OrthoDB" id="199574at2759"/>
<feature type="compositionally biased region" description="Polar residues" evidence="1">
    <location>
        <begin position="318"/>
        <end position="332"/>
    </location>
</feature>